<dbReference type="FunFam" id="3.20.20.70:FF:000177">
    <property type="entry name" value="Alpha-galactosidase"/>
    <property type="match status" value="1"/>
</dbReference>
<dbReference type="InterPro" id="IPR017853">
    <property type="entry name" value="GH"/>
</dbReference>
<accession>A0A6A6JJ55</accession>
<dbReference type="PROSITE" id="PS00512">
    <property type="entry name" value="ALPHA_GALACTOSIDASE"/>
    <property type="match status" value="1"/>
</dbReference>
<dbReference type="Gene3D" id="2.60.40.1180">
    <property type="entry name" value="Golgi alpha-mannosidase II"/>
    <property type="match status" value="1"/>
</dbReference>
<dbReference type="InterPro" id="IPR002241">
    <property type="entry name" value="Glyco_hydro_27"/>
</dbReference>
<evidence type="ECO:0000256" key="6">
    <source>
        <dbReference type="ARBA" id="ARBA00022525"/>
    </source>
</evidence>
<dbReference type="CDD" id="cd14792">
    <property type="entry name" value="GH27"/>
    <property type="match status" value="1"/>
</dbReference>
<keyword evidence="7 14" id="KW-0732">Signal</keyword>
<evidence type="ECO:0000313" key="16">
    <source>
        <dbReference type="EMBL" id="KAF2276631.1"/>
    </source>
</evidence>
<dbReference type="GO" id="GO:0030246">
    <property type="term" value="F:carbohydrate binding"/>
    <property type="evidence" value="ECO:0007669"/>
    <property type="project" value="UniProtKB-KW"/>
</dbReference>
<evidence type="ECO:0000256" key="7">
    <source>
        <dbReference type="ARBA" id="ARBA00022729"/>
    </source>
</evidence>
<keyword evidence="8" id="KW-0430">Lectin</keyword>
<evidence type="ECO:0000256" key="13">
    <source>
        <dbReference type="RuleBase" id="RU361168"/>
    </source>
</evidence>
<dbReference type="GO" id="GO:0005975">
    <property type="term" value="P:carbohydrate metabolic process"/>
    <property type="evidence" value="ECO:0007669"/>
    <property type="project" value="InterPro"/>
</dbReference>
<comment type="catalytic activity">
    <reaction evidence="1 13">
        <text>Hydrolysis of terminal, non-reducing alpha-D-galactose residues in alpha-D-galactosides, including galactose oligosaccharides, galactomannans and galactolipids.</text>
        <dbReference type="EC" id="3.2.1.22"/>
    </reaction>
</comment>
<evidence type="ECO:0000256" key="8">
    <source>
        <dbReference type="ARBA" id="ARBA00022734"/>
    </source>
</evidence>
<proteinExistence type="inferred from homology"/>
<feature type="chain" id="PRO_5025561616" description="Alpha-galactosidase" evidence="14">
    <location>
        <begin position="21"/>
        <end position="554"/>
    </location>
</feature>
<evidence type="ECO:0000256" key="2">
    <source>
        <dbReference type="ARBA" id="ARBA00003969"/>
    </source>
</evidence>
<dbReference type="SMART" id="SM00458">
    <property type="entry name" value="RICIN"/>
    <property type="match status" value="1"/>
</dbReference>
<keyword evidence="11" id="KW-0325">Glycoprotein</keyword>
<dbReference type="SUPFAM" id="SSF51445">
    <property type="entry name" value="(Trans)glycosidases"/>
    <property type="match status" value="1"/>
</dbReference>
<evidence type="ECO:0000256" key="12">
    <source>
        <dbReference type="ARBA" id="ARBA00023295"/>
    </source>
</evidence>
<dbReference type="InterPro" id="IPR035992">
    <property type="entry name" value="Ricin_B-like_lectins"/>
</dbReference>
<feature type="domain" description="Ricin B lectin" evidence="15">
    <location>
        <begin position="431"/>
        <end position="547"/>
    </location>
</feature>
<evidence type="ECO:0000256" key="11">
    <source>
        <dbReference type="ARBA" id="ARBA00023180"/>
    </source>
</evidence>
<comment type="subcellular location">
    <subcellularLocation>
        <location evidence="3">Secreted</location>
    </subcellularLocation>
</comment>
<dbReference type="SUPFAM" id="SSF51011">
    <property type="entry name" value="Glycosyl hydrolase domain"/>
    <property type="match status" value="1"/>
</dbReference>
<dbReference type="PROSITE" id="PS50231">
    <property type="entry name" value="RICIN_B_LECTIN"/>
    <property type="match status" value="1"/>
</dbReference>
<sequence length="554" mass="62601">MSSLLTVLTTFAALLTPSLSSLTVSPRPPMGFNNWARFMCNLNESLFVETANAMLKNGLHAAGYTAINLDDCWPLQSRSHSGELQWNSTLFPHGLPWLGDYLHARNFTFGIYTNAGKMTCGWYPSSQDNEETDAKTFARWGVDYVKVDGCHIELQNGRNYYQEFEYRYKLWHAVLSKLDRPMVFSQSAPAYFSPNFPSLDHPEKPQNDNYTDWYKTMQYIYRTGELARHSDDIKVWSTNPDNSFMPGGHWESILNNYDKQIRLSRFQQAAGCGFYNDPDFLIADFPDLTPEEKKSHFSLWSAFSAPLIISAWIPGMSDEEVAYLKNEEVIAVDQDALCQQATVVSQDAVFEVLSKSLENGDRLLAVLNKGEVEKSTVVPLKRLGIEPEGTYKVKDLWSKRTRTVETSVEVRLKRHETGIYRISVDKQTEVAPTGQIFNTFSMRCLTAHKRGARFEECKGGDEQVWLVRKKGIVRPLSATNQCLFLGGDDAVVVEKCDGRRTYHQWSYGVDGNLVSRYNGLCLEEGEGGEAVLRKCGVALNSQVLALPGGVELER</sequence>
<dbReference type="GeneID" id="54555407"/>
<dbReference type="InterPro" id="IPR000772">
    <property type="entry name" value="Ricin_B_lectin"/>
</dbReference>
<dbReference type="InterPro" id="IPR013785">
    <property type="entry name" value="Aldolase_TIM"/>
</dbReference>
<keyword evidence="10 13" id="KW-1015">Disulfide bond</keyword>
<dbReference type="InterPro" id="IPR013780">
    <property type="entry name" value="Glyco_hydro_b"/>
</dbReference>
<dbReference type="Pfam" id="PF16499">
    <property type="entry name" value="Melibiase_2"/>
    <property type="match status" value="1"/>
</dbReference>
<dbReference type="EC" id="3.2.1.22" evidence="5 13"/>
<dbReference type="CDD" id="cd23425">
    <property type="entry name" value="beta-trefoil_Ricin_AglA"/>
    <property type="match status" value="1"/>
</dbReference>
<dbReference type="InterPro" id="IPR041233">
    <property type="entry name" value="Melibiase_C"/>
</dbReference>
<keyword evidence="17" id="KW-1185">Reference proteome</keyword>
<dbReference type="EMBL" id="ML986492">
    <property type="protein sequence ID" value="KAF2276631.1"/>
    <property type="molecule type" value="Genomic_DNA"/>
</dbReference>
<dbReference type="Pfam" id="PF00652">
    <property type="entry name" value="Ricin_B_lectin"/>
    <property type="match status" value="1"/>
</dbReference>
<keyword evidence="9 13" id="KW-0378">Hydrolase</keyword>
<dbReference type="Gene3D" id="2.80.10.50">
    <property type="match status" value="1"/>
</dbReference>
<comment type="function">
    <text evidence="2">Hydrolyzes a variety of simple alpha-D-galactoside as well as more complex molecules such as oligosaccharides and polysaccharides.</text>
</comment>
<dbReference type="PANTHER" id="PTHR11452:SF91">
    <property type="entry name" value="ALPHA-GALACTOSIDASE A-RELATED"/>
    <property type="match status" value="1"/>
</dbReference>
<dbReference type="AlphaFoldDB" id="A0A6A6JJ55"/>
<dbReference type="PANTHER" id="PTHR11452">
    <property type="entry name" value="ALPHA-GALACTOSIDASE/ALPHA-N-ACETYLGALACTOSAMINIDASE"/>
    <property type="match status" value="1"/>
</dbReference>
<evidence type="ECO:0000259" key="15">
    <source>
        <dbReference type="SMART" id="SM00458"/>
    </source>
</evidence>
<evidence type="ECO:0000256" key="3">
    <source>
        <dbReference type="ARBA" id="ARBA00004613"/>
    </source>
</evidence>
<evidence type="ECO:0000256" key="1">
    <source>
        <dbReference type="ARBA" id="ARBA00001255"/>
    </source>
</evidence>
<dbReference type="GO" id="GO:0005576">
    <property type="term" value="C:extracellular region"/>
    <property type="evidence" value="ECO:0007669"/>
    <property type="project" value="UniProtKB-SubCell"/>
</dbReference>
<evidence type="ECO:0000256" key="5">
    <source>
        <dbReference type="ARBA" id="ARBA00012755"/>
    </source>
</evidence>
<dbReference type="InterPro" id="IPR000111">
    <property type="entry name" value="Glyco_hydro_27/36_CS"/>
</dbReference>
<dbReference type="PRINTS" id="PR00740">
    <property type="entry name" value="GLHYDRLASE27"/>
</dbReference>
<evidence type="ECO:0000256" key="9">
    <source>
        <dbReference type="ARBA" id="ARBA00022801"/>
    </source>
</evidence>
<dbReference type="RefSeq" id="XP_033654170.1">
    <property type="nucleotide sequence ID" value="XM_033802232.1"/>
</dbReference>
<evidence type="ECO:0000256" key="4">
    <source>
        <dbReference type="ARBA" id="ARBA00009743"/>
    </source>
</evidence>
<keyword evidence="12 13" id="KW-0326">Glycosidase</keyword>
<reference evidence="16" key="1">
    <citation type="journal article" date="2020" name="Stud. Mycol.">
        <title>101 Dothideomycetes genomes: a test case for predicting lifestyles and emergence of pathogens.</title>
        <authorList>
            <person name="Haridas S."/>
            <person name="Albert R."/>
            <person name="Binder M."/>
            <person name="Bloem J."/>
            <person name="Labutti K."/>
            <person name="Salamov A."/>
            <person name="Andreopoulos B."/>
            <person name="Baker S."/>
            <person name="Barry K."/>
            <person name="Bills G."/>
            <person name="Bluhm B."/>
            <person name="Cannon C."/>
            <person name="Castanera R."/>
            <person name="Culley D."/>
            <person name="Daum C."/>
            <person name="Ezra D."/>
            <person name="Gonzalez J."/>
            <person name="Henrissat B."/>
            <person name="Kuo A."/>
            <person name="Liang C."/>
            <person name="Lipzen A."/>
            <person name="Lutzoni F."/>
            <person name="Magnuson J."/>
            <person name="Mondo S."/>
            <person name="Nolan M."/>
            <person name="Ohm R."/>
            <person name="Pangilinan J."/>
            <person name="Park H.-J."/>
            <person name="Ramirez L."/>
            <person name="Alfaro M."/>
            <person name="Sun H."/>
            <person name="Tritt A."/>
            <person name="Yoshinaga Y."/>
            <person name="Zwiers L.-H."/>
            <person name="Turgeon B."/>
            <person name="Goodwin S."/>
            <person name="Spatafora J."/>
            <person name="Crous P."/>
            <person name="Grigoriev I."/>
        </authorList>
    </citation>
    <scope>NUCLEOTIDE SEQUENCE</scope>
    <source>
        <strain evidence="16">CBS 379.55</strain>
    </source>
</reference>
<comment type="similarity">
    <text evidence="4 13">Belongs to the glycosyl hydrolase 27 family.</text>
</comment>
<protein>
    <recommendedName>
        <fullName evidence="5 13">Alpha-galactosidase</fullName>
        <ecNumber evidence="5 13">3.2.1.22</ecNumber>
    </recommendedName>
    <alternativeName>
        <fullName evidence="13">Melibiase</fullName>
    </alternativeName>
</protein>
<evidence type="ECO:0000313" key="17">
    <source>
        <dbReference type="Proteomes" id="UP000800097"/>
    </source>
</evidence>
<dbReference type="GO" id="GO:0004557">
    <property type="term" value="F:alpha-galactosidase activity"/>
    <property type="evidence" value="ECO:0007669"/>
    <property type="project" value="UniProtKB-EC"/>
</dbReference>
<evidence type="ECO:0000256" key="10">
    <source>
        <dbReference type="ARBA" id="ARBA00023157"/>
    </source>
</evidence>
<name>A0A6A6JJ55_WESOR</name>
<dbReference type="Proteomes" id="UP000800097">
    <property type="component" value="Unassembled WGS sequence"/>
</dbReference>
<keyword evidence="6" id="KW-0964">Secreted</keyword>
<dbReference type="SUPFAM" id="SSF50370">
    <property type="entry name" value="Ricin B-like lectins"/>
    <property type="match status" value="1"/>
</dbReference>
<dbReference type="OrthoDB" id="5795902at2759"/>
<gene>
    <name evidence="16" type="ORF">EI97DRAFT_490013</name>
</gene>
<organism evidence="16 17">
    <name type="scientific">Westerdykella ornata</name>
    <dbReference type="NCBI Taxonomy" id="318751"/>
    <lineage>
        <taxon>Eukaryota</taxon>
        <taxon>Fungi</taxon>
        <taxon>Dikarya</taxon>
        <taxon>Ascomycota</taxon>
        <taxon>Pezizomycotina</taxon>
        <taxon>Dothideomycetes</taxon>
        <taxon>Pleosporomycetidae</taxon>
        <taxon>Pleosporales</taxon>
        <taxon>Sporormiaceae</taxon>
        <taxon>Westerdykella</taxon>
    </lineage>
</organism>
<dbReference type="Gene3D" id="3.20.20.70">
    <property type="entry name" value="Aldolase class I"/>
    <property type="match status" value="1"/>
</dbReference>
<evidence type="ECO:0000256" key="14">
    <source>
        <dbReference type="SAM" id="SignalP"/>
    </source>
</evidence>
<dbReference type="Pfam" id="PF17801">
    <property type="entry name" value="Melibiase_C"/>
    <property type="match status" value="1"/>
</dbReference>
<feature type="signal peptide" evidence="14">
    <location>
        <begin position="1"/>
        <end position="20"/>
    </location>
</feature>